<dbReference type="AlphaFoldDB" id="A0A3D4V5A3"/>
<evidence type="ECO:0000313" key="3">
    <source>
        <dbReference type="Proteomes" id="UP000264071"/>
    </source>
</evidence>
<proteinExistence type="predicted"/>
<name>A0A3D4V5A3_9BACT</name>
<sequence>MGFESSQVARRRLAVLAASNNRVQEALAPAGFPGFGPSEEKAPISRADARGASGSMPGALSGSPALVRQLEELARDIVATPGAGGALLAAYAAQARALTLVMEAARRANAEPLPEAVIQAVQEALSVPSPMPGLLAG</sequence>
<accession>A0A3D4V5A3</accession>
<gene>
    <name evidence="2" type="ORF">DGD08_03560</name>
</gene>
<protein>
    <submittedName>
        <fullName evidence="2">Uncharacterized protein</fullName>
    </submittedName>
</protein>
<dbReference type="EMBL" id="DPIY01000004">
    <property type="protein sequence ID" value="HCT56271.1"/>
    <property type="molecule type" value="Genomic_DNA"/>
</dbReference>
<feature type="region of interest" description="Disordered" evidence="1">
    <location>
        <begin position="29"/>
        <end position="61"/>
    </location>
</feature>
<reference evidence="2 3" key="1">
    <citation type="journal article" date="2018" name="Nat. Biotechnol.">
        <title>A standardized bacterial taxonomy based on genome phylogeny substantially revises the tree of life.</title>
        <authorList>
            <person name="Parks D.H."/>
            <person name="Chuvochina M."/>
            <person name="Waite D.W."/>
            <person name="Rinke C."/>
            <person name="Skarshewski A."/>
            <person name="Chaumeil P.A."/>
            <person name="Hugenholtz P."/>
        </authorList>
    </citation>
    <scope>NUCLEOTIDE SEQUENCE [LARGE SCALE GENOMIC DNA]</scope>
    <source>
        <strain evidence="2">UBA8844</strain>
    </source>
</reference>
<dbReference type="Proteomes" id="UP000264071">
    <property type="component" value="Unassembled WGS sequence"/>
</dbReference>
<comment type="caution">
    <text evidence="2">The sequence shown here is derived from an EMBL/GenBank/DDBJ whole genome shotgun (WGS) entry which is preliminary data.</text>
</comment>
<organism evidence="2 3">
    <name type="scientific">Gemmatimonas aurantiaca</name>
    <dbReference type="NCBI Taxonomy" id="173480"/>
    <lineage>
        <taxon>Bacteria</taxon>
        <taxon>Pseudomonadati</taxon>
        <taxon>Gemmatimonadota</taxon>
        <taxon>Gemmatimonadia</taxon>
        <taxon>Gemmatimonadales</taxon>
        <taxon>Gemmatimonadaceae</taxon>
        <taxon>Gemmatimonas</taxon>
    </lineage>
</organism>
<evidence type="ECO:0000313" key="2">
    <source>
        <dbReference type="EMBL" id="HCT56271.1"/>
    </source>
</evidence>
<evidence type="ECO:0000256" key="1">
    <source>
        <dbReference type="SAM" id="MobiDB-lite"/>
    </source>
</evidence>
<feature type="compositionally biased region" description="Basic and acidic residues" evidence="1">
    <location>
        <begin position="38"/>
        <end position="49"/>
    </location>
</feature>